<protein>
    <submittedName>
        <fullName evidence="3">Uncharacterized protein</fullName>
    </submittedName>
</protein>
<accession>A0A1D1V1T8</accession>
<evidence type="ECO:0000313" key="3">
    <source>
        <dbReference type="EMBL" id="GAU95796.1"/>
    </source>
</evidence>
<feature type="signal peptide" evidence="2">
    <location>
        <begin position="1"/>
        <end position="19"/>
    </location>
</feature>
<keyword evidence="2" id="KW-0732">Signal</keyword>
<gene>
    <name evidence="3" type="primary">RvY_07351-1</name>
    <name evidence="3" type="synonym">RvY_07351.1</name>
    <name evidence="3" type="ORF">RvY_07351</name>
</gene>
<dbReference type="Proteomes" id="UP000186922">
    <property type="component" value="Unassembled WGS sequence"/>
</dbReference>
<keyword evidence="4" id="KW-1185">Reference proteome</keyword>
<evidence type="ECO:0000256" key="1">
    <source>
        <dbReference type="SAM" id="MobiDB-lite"/>
    </source>
</evidence>
<name>A0A1D1V1T8_RAMVA</name>
<dbReference type="EMBL" id="BDGG01000003">
    <property type="protein sequence ID" value="GAU95796.1"/>
    <property type="molecule type" value="Genomic_DNA"/>
</dbReference>
<comment type="caution">
    <text evidence="3">The sequence shown here is derived from an EMBL/GenBank/DDBJ whole genome shotgun (WGS) entry which is preliminary data.</text>
</comment>
<sequence>MGRILVGLSIAAIFGLCSGGVILTREERPTSEVPVIDVEIAAASSEQTTTPINVELRPHVHAKQDRIDLTPAEEPKSEPSKRDFDWDDLHKFGGFGHGFGGYGMGGFGGMHMNPMMGFGYPMFGGFGHGSFEHFGK</sequence>
<feature type="region of interest" description="Disordered" evidence="1">
    <location>
        <begin position="63"/>
        <end position="85"/>
    </location>
</feature>
<evidence type="ECO:0000256" key="2">
    <source>
        <dbReference type="SAM" id="SignalP"/>
    </source>
</evidence>
<dbReference type="AlphaFoldDB" id="A0A1D1V1T8"/>
<reference evidence="3 4" key="1">
    <citation type="journal article" date="2016" name="Nat. Commun.">
        <title>Extremotolerant tardigrade genome and improved radiotolerance of human cultured cells by tardigrade-unique protein.</title>
        <authorList>
            <person name="Hashimoto T."/>
            <person name="Horikawa D.D."/>
            <person name="Saito Y."/>
            <person name="Kuwahara H."/>
            <person name="Kozuka-Hata H."/>
            <person name="Shin-I T."/>
            <person name="Minakuchi Y."/>
            <person name="Ohishi K."/>
            <person name="Motoyama A."/>
            <person name="Aizu T."/>
            <person name="Enomoto A."/>
            <person name="Kondo K."/>
            <person name="Tanaka S."/>
            <person name="Hara Y."/>
            <person name="Koshikawa S."/>
            <person name="Sagara H."/>
            <person name="Miura T."/>
            <person name="Yokobori S."/>
            <person name="Miyagawa K."/>
            <person name="Suzuki Y."/>
            <person name="Kubo T."/>
            <person name="Oyama M."/>
            <person name="Kohara Y."/>
            <person name="Fujiyama A."/>
            <person name="Arakawa K."/>
            <person name="Katayama T."/>
            <person name="Toyoda A."/>
            <person name="Kunieda T."/>
        </authorList>
    </citation>
    <scope>NUCLEOTIDE SEQUENCE [LARGE SCALE GENOMIC DNA]</scope>
    <source>
        <strain evidence="3 4">YOKOZUNA-1</strain>
    </source>
</reference>
<evidence type="ECO:0000313" key="4">
    <source>
        <dbReference type="Proteomes" id="UP000186922"/>
    </source>
</evidence>
<organism evidence="3 4">
    <name type="scientific">Ramazzottius varieornatus</name>
    <name type="common">Water bear</name>
    <name type="synonym">Tardigrade</name>
    <dbReference type="NCBI Taxonomy" id="947166"/>
    <lineage>
        <taxon>Eukaryota</taxon>
        <taxon>Metazoa</taxon>
        <taxon>Ecdysozoa</taxon>
        <taxon>Tardigrada</taxon>
        <taxon>Eutardigrada</taxon>
        <taxon>Parachela</taxon>
        <taxon>Hypsibioidea</taxon>
        <taxon>Ramazzottiidae</taxon>
        <taxon>Ramazzottius</taxon>
    </lineage>
</organism>
<proteinExistence type="predicted"/>
<feature type="chain" id="PRO_5008897943" evidence="2">
    <location>
        <begin position="20"/>
        <end position="136"/>
    </location>
</feature>